<dbReference type="Pfam" id="PF05691">
    <property type="entry name" value="Raffinose_syn"/>
    <property type="match status" value="1"/>
</dbReference>
<dbReference type="InterPro" id="IPR008811">
    <property type="entry name" value="Glycosyl_hydrolases_36"/>
</dbReference>
<dbReference type="EMBL" id="CAJVRL010000081">
    <property type="protein sequence ID" value="CAG8958027.1"/>
    <property type="molecule type" value="Genomic_DNA"/>
</dbReference>
<comment type="similarity">
    <text evidence="2">Belongs to the glycosyl hydrolases 36 family.</text>
</comment>
<accession>A0A9N9PXU9</accession>
<protein>
    <recommendedName>
        <fullName evidence="7">Alpha-galactosidase</fullName>
    </recommendedName>
</protein>
<evidence type="ECO:0000256" key="2">
    <source>
        <dbReference type="ARBA" id="ARBA00007240"/>
    </source>
</evidence>
<gene>
    <name evidence="5" type="ORF">HYFRA_00000371</name>
</gene>
<dbReference type="SUPFAM" id="SSF51445">
    <property type="entry name" value="(Trans)glycosidases"/>
    <property type="match status" value="1"/>
</dbReference>
<dbReference type="InterPro" id="IPR017853">
    <property type="entry name" value="GH"/>
</dbReference>
<dbReference type="AlphaFoldDB" id="A0A9N9PXU9"/>
<evidence type="ECO:0000313" key="6">
    <source>
        <dbReference type="Proteomes" id="UP000696280"/>
    </source>
</evidence>
<dbReference type="PANTHER" id="PTHR31268">
    <property type="match status" value="1"/>
</dbReference>
<evidence type="ECO:0000256" key="3">
    <source>
        <dbReference type="ARBA" id="ARBA00023277"/>
    </source>
</evidence>
<proteinExistence type="inferred from homology"/>
<dbReference type="GO" id="GO:0047274">
    <property type="term" value="F:galactinol-sucrose galactosyltransferase activity"/>
    <property type="evidence" value="ECO:0007669"/>
    <property type="project" value="UniProtKB-EC"/>
</dbReference>
<dbReference type="OrthoDB" id="4664297at2759"/>
<evidence type="ECO:0000256" key="1">
    <source>
        <dbReference type="ARBA" id="ARBA00001255"/>
    </source>
</evidence>
<evidence type="ECO:0000313" key="5">
    <source>
        <dbReference type="EMBL" id="CAG8958027.1"/>
    </source>
</evidence>
<comment type="catalytic activity">
    <reaction evidence="1">
        <text>Hydrolysis of terminal, non-reducing alpha-D-galactose residues in alpha-D-galactosides, including galactose oligosaccharides, galactomannans and galactolipids.</text>
        <dbReference type="EC" id="3.2.1.22"/>
    </reaction>
</comment>
<dbReference type="InterPro" id="IPR013785">
    <property type="entry name" value="Aldolase_TIM"/>
</dbReference>
<keyword evidence="6" id="KW-1185">Reference proteome</keyword>
<evidence type="ECO:0000256" key="4">
    <source>
        <dbReference type="ARBA" id="ARBA00049426"/>
    </source>
</evidence>
<evidence type="ECO:0008006" key="7">
    <source>
        <dbReference type="Google" id="ProtNLM"/>
    </source>
</evidence>
<dbReference type="Proteomes" id="UP000696280">
    <property type="component" value="Unassembled WGS sequence"/>
</dbReference>
<name>A0A9N9PXU9_9HELO</name>
<organism evidence="5 6">
    <name type="scientific">Hymenoscyphus fraxineus</name>
    <dbReference type="NCBI Taxonomy" id="746836"/>
    <lineage>
        <taxon>Eukaryota</taxon>
        <taxon>Fungi</taxon>
        <taxon>Dikarya</taxon>
        <taxon>Ascomycota</taxon>
        <taxon>Pezizomycotina</taxon>
        <taxon>Leotiomycetes</taxon>
        <taxon>Helotiales</taxon>
        <taxon>Helotiaceae</taxon>
        <taxon>Hymenoscyphus</taxon>
    </lineage>
</organism>
<keyword evidence="3" id="KW-0119">Carbohydrate metabolism</keyword>
<dbReference type="PANTHER" id="PTHR31268:SF32">
    <property type="entry name" value="GALACTINOL--SUCROSE GALACTOSYLTRANSFERASE 2-RELATED"/>
    <property type="match status" value="1"/>
</dbReference>
<reference evidence="5" key="1">
    <citation type="submission" date="2021-07" db="EMBL/GenBank/DDBJ databases">
        <authorList>
            <person name="Durling M."/>
        </authorList>
    </citation>
    <scope>NUCLEOTIDE SEQUENCE</scope>
</reference>
<comment type="caution">
    <text evidence="5">The sequence shown here is derived from an EMBL/GenBank/DDBJ whole genome shotgun (WGS) entry which is preliminary data.</text>
</comment>
<dbReference type="GO" id="GO:0004557">
    <property type="term" value="F:alpha-galactosidase activity"/>
    <property type="evidence" value="ECO:0007669"/>
    <property type="project" value="UniProtKB-EC"/>
</dbReference>
<dbReference type="Gene3D" id="3.20.20.70">
    <property type="entry name" value="Aldolase class I"/>
    <property type="match status" value="1"/>
</dbReference>
<comment type="catalytic activity">
    <reaction evidence="4">
        <text>alpha-D-galactosyl-(1-&gt;3)-1D-myo-inositol + sucrose = raffinose + myo-inositol</text>
        <dbReference type="Rhea" id="RHEA:20161"/>
        <dbReference type="ChEBI" id="CHEBI:16634"/>
        <dbReference type="ChEBI" id="CHEBI:17268"/>
        <dbReference type="ChEBI" id="CHEBI:17505"/>
        <dbReference type="ChEBI" id="CHEBI:17992"/>
        <dbReference type="EC" id="2.4.1.82"/>
    </reaction>
</comment>
<sequence>MSASIVCEPLLGQTTVLAGDKVVITALILPEEGPGPWEVAVWHNNSESREWTQLELKTNGGRAQKLYHESHLPSSGILYTGYLRRIPQDKNQSFSFTIKYRSSGQEWKWINEQSNVGDAQVIFQRDSGIPECLSHFLKNADNLLHVEDCVTNSPLVDEMEDTRLWSISSTVPAATEKSSYTRINLGEPLQMIKWFCLARESRPWLCPRQGDTIFSPNEDVILMSILREDGLHLVLLALSLQDILTVIIHDGKGNIAVLSRNERQVPGTAHILAAVGKSFEDANRAVIEQAKIMVERDASETRTKFQTVVKSLEPENLESWYDGFAYCTWNGLGQNLTDEKLYQALETMSEAGISFSTLIIDDNWQSIDSSGKNNFHHRWKEFEADRKTFPQGLKHTISTIRKRYPSLKHIAVWHGILGYWNGISPDATIARTYETKILKKHDDGFFGGGSFIAVDACNAHWLYDDFYRFLAECGVDSVKTDIQFLLDQLENPEDRARFMTAYQDAWMVASLRHFSARAISCMSQFPQALFYSQLLSSLPKLMVRNSEDFFPDDPTSHPWHIFCNAHTNVLTQHLNVLPDWDMFQTSHEYSAFHAAGRCISGGPIYFTDKPGEHDIGLIKQMTAKTHNSSIILRPKVATTNYVYANKHEPRLLRISTSTIHTNTPMLGIFNVGDEKRMEIVTLDHFSHILPAQQYIIRAHTSGIMSSPISQAKSTLPLLLSLDVKGYEILTAYPLDCSSSLTEGVKRKIAILGLIDKMTGAAAVLDSSVQERSDGLNISVSLKAMGLLGICIFSDSTNVDISVVKMCDFELMSTMWTWVQDENTIKIDMEKAWEVVNKTAKPQEITVDLLIK</sequence>